<reference evidence="3" key="1">
    <citation type="submission" date="2019-04" db="EMBL/GenBank/DDBJ databases">
        <authorList>
            <person name="Brambilla D."/>
        </authorList>
    </citation>
    <scope>NUCLEOTIDE SEQUENCE</scope>
    <source>
        <strain evidence="3">BAL1</strain>
    </source>
</reference>
<sequence length="627" mass="64948">MTQGIQLSMLNLTADSSVRPDSAEPDMAASDQIQFDDVMGGLTQVAKSGQGKDNSRQIPAAVSSLSGISLAMQAASTDSDKHAPADDDSAVDSPELDAGTALAASILAQIALKDKAKPTAEAESADEKTDVAALLADNGNPEAEWELSLTATDNNDAADKPDAADTDVEKNTASKRQPGITPLPAGADTAGTAAKLASSLLSAAQQPQSASQMVDEKVQAASASILTTAATKVSAQADGQDATNISPALQAQLKVQSGKVDALAAPSVLADIVSVKQGEADAEAGELAAKLEANPAGAVAQGQNGKDLSPMSAERRQSAAEKAAGINVRHDVNSSTANSADNAAAAETVLSANPGQAGLLSDKAANGVSGSAPGTSQQNVSERGASQQQASQQGSSQQGSSQHNSGQPGGSQQVMAQQLNHEQTMQQLVSADSNQPAAGKGVTEPSAVPRPESMFGQSLHTSMQRQKTAQLEKAHVKTSSEQLQQSLNLLQQDAATNLRERVSLMVRQNIQVAEIRLDPAGLGQMQIKIDMQQEQASVQFIVQQPQAKELLEQQLPRLRELLQQQGIQLTEGQVQQQSQQQERQMAQRNNHSGAQASGSAVDGGDDNPTGAVAVKVVHSERLVDYYA</sequence>
<name>A0A486XVS7_9GAMM</name>
<dbReference type="Gene3D" id="3.30.750.140">
    <property type="match status" value="1"/>
</dbReference>
<feature type="region of interest" description="Disordered" evidence="1">
    <location>
        <begin position="1"/>
        <end position="30"/>
    </location>
</feature>
<feature type="compositionally biased region" description="Low complexity" evidence="1">
    <location>
        <begin position="384"/>
        <end position="413"/>
    </location>
</feature>
<evidence type="ECO:0000313" key="3">
    <source>
        <dbReference type="EMBL" id="VHO06610.1"/>
    </source>
</evidence>
<keyword evidence="3" id="KW-0969">Cilium</keyword>
<feature type="domain" description="Flagellar hook-length control protein-like C-terminal" evidence="2">
    <location>
        <begin position="500"/>
        <end position="582"/>
    </location>
</feature>
<feature type="region of interest" description="Disordered" evidence="1">
    <location>
        <begin position="73"/>
        <end position="94"/>
    </location>
</feature>
<dbReference type="InterPro" id="IPR052563">
    <property type="entry name" value="FliK"/>
</dbReference>
<feature type="compositionally biased region" description="Polar residues" evidence="1">
    <location>
        <begin position="414"/>
        <end position="436"/>
    </location>
</feature>
<dbReference type="Pfam" id="PF02120">
    <property type="entry name" value="Flg_hook"/>
    <property type="match status" value="1"/>
</dbReference>
<dbReference type="EMBL" id="CAAJGR010000034">
    <property type="protein sequence ID" value="VHO06610.1"/>
    <property type="molecule type" value="Genomic_DNA"/>
</dbReference>
<gene>
    <name evidence="3" type="ORF">BAL341_3623</name>
</gene>
<feature type="compositionally biased region" description="Polar residues" evidence="1">
    <location>
        <begin position="1"/>
        <end position="16"/>
    </location>
</feature>
<protein>
    <submittedName>
        <fullName evidence="3">Flagellar hook-length control protein FliK</fullName>
    </submittedName>
</protein>
<dbReference type="InterPro" id="IPR021136">
    <property type="entry name" value="Flagellar_hook_control-like_C"/>
</dbReference>
<organism evidence="3">
    <name type="scientific">Rheinheimera sp. BAL341</name>
    <dbReference type="NCBI Taxonomy" id="1708203"/>
    <lineage>
        <taxon>Bacteria</taxon>
        <taxon>Pseudomonadati</taxon>
        <taxon>Pseudomonadota</taxon>
        <taxon>Gammaproteobacteria</taxon>
        <taxon>Chromatiales</taxon>
        <taxon>Chromatiaceae</taxon>
        <taxon>Rheinheimera</taxon>
    </lineage>
</organism>
<keyword evidence="3" id="KW-0282">Flagellum</keyword>
<evidence type="ECO:0000259" key="2">
    <source>
        <dbReference type="Pfam" id="PF02120"/>
    </source>
</evidence>
<feature type="compositionally biased region" description="Polar residues" evidence="1">
    <location>
        <begin position="588"/>
        <end position="598"/>
    </location>
</feature>
<feature type="compositionally biased region" description="Basic and acidic residues" evidence="1">
    <location>
        <begin position="157"/>
        <end position="172"/>
    </location>
</feature>
<evidence type="ECO:0000256" key="1">
    <source>
        <dbReference type="SAM" id="MobiDB-lite"/>
    </source>
</evidence>
<feature type="region of interest" description="Disordered" evidence="1">
    <location>
        <begin position="361"/>
        <end position="451"/>
    </location>
</feature>
<feature type="region of interest" description="Disordered" evidence="1">
    <location>
        <begin position="294"/>
        <end position="340"/>
    </location>
</feature>
<dbReference type="PANTHER" id="PTHR37533">
    <property type="entry name" value="FLAGELLAR HOOK-LENGTH CONTROL PROTEIN"/>
    <property type="match status" value="1"/>
</dbReference>
<dbReference type="AlphaFoldDB" id="A0A486XVS7"/>
<keyword evidence="3" id="KW-0966">Cell projection</keyword>
<proteinExistence type="predicted"/>
<feature type="compositionally biased region" description="Polar residues" evidence="1">
    <location>
        <begin position="368"/>
        <end position="381"/>
    </location>
</feature>
<feature type="region of interest" description="Disordered" evidence="1">
    <location>
        <begin position="151"/>
        <end position="189"/>
    </location>
</feature>
<dbReference type="PANTHER" id="PTHR37533:SF2">
    <property type="entry name" value="FLAGELLAR HOOK-LENGTH CONTROL PROTEIN"/>
    <property type="match status" value="1"/>
</dbReference>
<accession>A0A486XVS7</accession>
<feature type="compositionally biased region" description="Low complexity" evidence="1">
    <location>
        <begin position="573"/>
        <end position="587"/>
    </location>
</feature>
<feature type="region of interest" description="Disordered" evidence="1">
    <location>
        <begin position="573"/>
        <end position="609"/>
    </location>
</feature>
<dbReference type="InterPro" id="IPR038610">
    <property type="entry name" value="FliK-like_C_sf"/>
</dbReference>
<dbReference type="CDD" id="cd17470">
    <property type="entry name" value="T3SS_Flik_C"/>
    <property type="match status" value="1"/>
</dbReference>